<keyword evidence="7" id="KW-1185">Reference proteome</keyword>
<evidence type="ECO:0000256" key="3">
    <source>
        <dbReference type="SAM" id="SignalP"/>
    </source>
</evidence>
<feature type="transmembrane region" description="Helical" evidence="2">
    <location>
        <begin position="90"/>
        <end position="108"/>
    </location>
</feature>
<accession>A0ABQ8PG48</accession>
<sequence length="461" mass="50229">MAQLPQVVLRMLLAVFAALLAVGSAVEAHGDHNMDGSAGVLPDDAGFYHWPEEPMRWALKVHLALCFIAHVLVFPVALIMDIANNRFHPLVQLGGALIAFLGMVFGWVNGHLHNTYARFGWFMLSLLAVQTAANLCIVLSVLKKSPALSLLYRALGVLQLVFTYMGMVLGVVRYLNLCSQGHLGQCISHFVRGSVLIAASVALLLFLRLFGAAMLGVKRPPELYASIVMMTVGLIGTFTEHNFFQSSSDDSWSHKDLQHTLIGVSWFAGGALGVLMTWRSHPRERTPIPSIIFIATGVSMIIHQQDLAMSSRAHFLFGASLVCLGLANICEITLMGSGIVKDTDEAQGIQYLSVFFMCASGMALMGANRDMILFLINAKIDIATYGLILMSFCFVVIFYFYVLIDLYFALAGPPEARYASLEEALEEGPALDGQRDSTSSQASTLNHDSGNKYLSADPLSV</sequence>
<feature type="transmembrane region" description="Helical" evidence="2">
    <location>
        <begin position="387"/>
        <end position="410"/>
    </location>
</feature>
<evidence type="ECO:0000259" key="4">
    <source>
        <dbReference type="Pfam" id="PF10348"/>
    </source>
</evidence>
<dbReference type="Proteomes" id="UP001151295">
    <property type="component" value="Unassembled WGS sequence"/>
</dbReference>
<keyword evidence="2" id="KW-0472">Membrane</keyword>
<name>A0ABQ8PG48_9FUNG</name>
<feature type="transmembrane region" description="Helical" evidence="2">
    <location>
        <begin position="285"/>
        <end position="303"/>
    </location>
</feature>
<feature type="transmembrane region" description="Helical" evidence="2">
    <location>
        <begin position="223"/>
        <end position="239"/>
    </location>
</feature>
<feature type="region of interest" description="Disordered" evidence="1">
    <location>
        <begin position="429"/>
        <end position="461"/>
    </location>
</feature>
<comment type="caution">
    <text evidence="6">The sequence shown here is derived from an EMBL/GenBank/DDBJ whole genome shotgun (WGS) entry which is preliminary data.</text>
</comment>
<gene>
    <name evidence="6" type="ORF">EDC05_005217</name>
</gene>
<proteinExistence type="predicted"/>
<feature type="transmembrane region" description="Helical" evidence="2">
    <location>
        <begin position="259"/>
        <end position="278"/>
    </location>
</feature>
<dbReference type="PANTHER" id="PTHR31685:SF2">
    <property type="entry name" value="PROTEIN YTP1"/>
    <property type="match status" value="1"/>
</dbReference>
<dbReference type="InterPro" id="IPR018825">
    <property type="entry name" value="DUF2427"/>
</dbReference>
<dbReference type="InterPro" id="IPR018827">
    <property type="entry name" value="YTP1_C"/>
</dbReference>
<organism evidence="6 7">
    <name type="scientific">Coemansia umbellata</name>
    <dbReference type="NCBI Taxonomy" id="1424467"/>
    <lineage>
        <taxon>Eukaryota</taxon>
        <taxon>Fungi</taxon>
        <taxon>Fungi incertae sedis</taxon>
        <taxon>Zoopagomycota</taxon>
        <taxon>Kickxellomycotina</taxon>
        <taxon>Kickxellomycetes</taxon>
        <taxon>Kickxellales</taxon>
        <taxon>Kickxellaceae</taxon>
        <taxon>Coemansia</taxon>
    </lineage>
</organism>
<evidence type="ECO:0000256" key="2">
    <source>
        <dbReference type="SAM" id="Phobius"/>
    </source>
</evidence>
<feature type="compositionally biased region" description="Polar residues" evidence="1">
    <location>
        <begin position="436"/>
        <end position="448"/>
    </location>
</feature>
<feature type="transmembrane region" description="Helical" evidence="2">
    <location>
        <begin position="195"/>
        <end position="216"/>
    </location>
</feature>
<keyword evidence="3" id="KW-0732">Signal</keyword>
<dbReference type="Pfam" id="PF10348">
    <property type="entry name" value="DUF2427"/>
    <property type="match status" value="1"/>
</dbReference>
<evidence type="ECO:0000256" key="1">
    <source>
        <dbReference type="SAM" id="MobiDB-lite"/>
    </source>
</evidence>
<dbReference type="EMBL" id="JANBQD010000091">
    <property type="protein sequence ID" value="KAJ1988554.1"/>
    <property type="molecule type" value="Genomic_DNA"/>
</dbReference>
<feature type="transmembrane region" description="Helical" evidence="2">
    <location>
        <begin position="348"/>
        <end position="367"/>
    </location>
</feature>
<feature type="transmembrane region" description="Helical" evidence="2">
    <location>
        <begin position="315"/>
        <end position="336"/>
    </location>
</feature>
<feature type="domain" description="Protein YTP1-like C-terminal" evidence="5">
    <location>
        <begin position="163"/>
        <end position="406"/>
    </location>
</feature>
<dbReference type="Pfam" id="PF10355">
    <property type="entry name" value="Ytp1"/>
    <property type="match status" value="1"/>
</dbReference>
<feature type="transmembrane region" description="Helical" evidence="2">
    <location>
        <begin position="154"/>
        <end position="175"/>
    </location>
</feature>
<protein>
    <recommendedName>
        <fullName evidence="8">Integral membrane protein</fullName>
    </recommendedName>
</protein>
<evidence type="ECO:0000259" key="5">
    <source>
        <dbReference type="Pfam" id="PF10355"/>
    </source>
</evidence>
<feature type="chain" id="PRO_5046930378" description="Integral membrane protein" evidence="3">
    <location>
        <begin position="26"/>
        <end position="461"/>
    </location>
</feature>
<evidence type="ECO:0000313" key="6">
    <source>
        <dbReference type="EMBL" id="KAJ1988554.1"/>
    </source>
</evidence>
<keyword evidence="2" id="KW-0812">Transmembrane</keyword>
<dbReference type="PANTHER" id="PTHR31685">
    <property type="entry name" value="INTEGRAL MEMBRANE PROTEIN (AFU_ORTHOLOGUE AFUA_6G12730)-RELATED"/>
    <property type="match status" value="1"/>
</dbReference>
<evidence type="ECO:0008006" key="8">
    <source>
        <dbReference type="Google" id="ProtNLM"/>
    </source>
</evidence>
<feature type="transmembrane region" description="Helical" evidence="2">
    <location>
        <begin position="120"/>
        <end position="142"/>
    </location>
</feature>
<evidence type="ECO:0000313" key="7">
    <source>
        <dbReference type="Proteomes" id="UP001151295"/>
    </source>
</evidence>
<feature type="domain" description="DUF2427" evidence="4">
    <location>
        <begin position="52"/>
        <end position="135"/>
    </location>
</feature>
<keyword evidence="2" id="KW-1133">Transmembrane helix</keyword>
<feature type="transmembrane region" description="Helical" evidence="2">
    <location>
        <begin position="57"/>
        <end position="78"/>
    </location>
</feature>
<reference evidence="6" key="1">
    <citation type="submission" date="2022-07" db="EMBL/GenBank/DDBJ databases">
        <title>Phylogenomic reconstructions and comparative analyses of Kickxellomycotina fungi.</title>
        <authorList>
            <person name="Reynolds N.K."/>
            <person name="Stajich J.E."/>
            <person name="Barry K."/>
            <person name="Grigoriev I.V."/>
            <person name="Crous P."/>
            <person name="Smith M.E."/>
        </authorList>
    </citation>
    <scope>NUCLEOTIDE SEQUENCE</scope>
    <source>
        <strain evidence="6">BCRC 34882</strain>
    </source>
</reference>
<feature type="signal peptide" evidence="3">
    <location>
        <begin position="1"/>
        <end position="25"/>
    </location>
</feature>